<feature type="domain" description="SLS1 first KH" evidence="2">
    <location>
        <begin position="299"/>
        <end position="365"/>
    </location>
</feature>
<dbReference type="Pfam" id="PF20776">
    <property type="entry name" value="SLS1_N"/>
    <property type="match status" value="1"/>
</dbReference>
<sequence>MLSHGLAGAASSVCLQCRLRLSRASRWPPSPIPRTAVSTPKTARRCFSRSPDPSSDPGEYENTDPETHPGTNPPSHDGYSDLDIDQSSEPDRPYYNRPLRGPPLGPRRTYKSKGHVLSPQREKLAVDILGKPGSAIVLREKFAVRKREPEPEPTSVDASKHAVDPSTLLHEPTPLAGEEVMRHLDELRPKDPAPLTDAEFNKLIDNLVQGFTRVQLKQYLEYHDKVSREQKRRAAEHQPWLLESRPWMPTVESPARDIEPHLRGYITKGMAPKRRLAIRLVRECWNVENENVMVGDGILTMRLRDVEFELLTFGNKRWFEGTQRHILAQVKEVRLVRDTQRVSIVATRHAAERIVERIHDVLSRCRTSEFPVDLVSSEPLDPGVLQELGRVTHTVIRLNRSGKKVIVTWIHQAQRSEDFETACDTVKRLLQTTAVFGHAGFARPNPVLSSSPSKLDTSCPRTFLPALPALGSLKLLRNLQETGLWHTTIVIRFTPSQDNAPDLKISAPDLELRIDADHREIKELLCLRAIQSTFVGDVLFPAATVDARLIQHRFFHLPGAGIESRVPAIIEFLSKSNLRPWDGKMSTPRSIPGIRLPRHLLNIPKNQPNSSDPTATTNTDETNASNDFVELDYSFTSIEIHRTVAGDYEGLKMRYTSIQPGQRGGARAELSLEAVHIDPDAMMKATAHQSGDNDSSHYKTNNTTTAADTNNKSNSITALREDLTNGPQPIPFTILRNIDQNNDPDAAWDVEDEVDVGGGSGGGAVEDEAQWMDEHRTLFEEEYAPTRRTPIPVRPVKTEQFLAAVSDIVNEQGPLRWYAKRFDHETRP</sequence>
<dbReference type="EMBL" id="JAZGSY010000007">
    <property type="protein sequence ID" value="KAL1843889.1"/>
    <property type="molecule type" value="Genomic_DNA"/>
</dbReference>
<feature type="region of interest" description="Disordered" evidence="1">
    <location>
        <begin position="146"/>
        <end position="171"/>
    </location>
</feature>
<accession>A0ABR3VQP9</accession>
<organism evidence="5 6">
    <name type="scientific">Humicola insolens</name>
    <name type="common">Soft-rot fungus</name>
    <dbReference type="NCBI Taxonomy" id="85995"/>
    <lineage>
        <taxon>Eukaryota</taxon>
        <taxon>Fungi</taxon>
        <taxon>Dikarya</taxon>
        <taxon>Ascomycota</taxon>
        <taxon>Pezizomycotina</taxon>
        <taxon>Sordariomycetes</taxon>
        <taxon>Sordariomycetidae</taxon>
        <taxon>Sordariales</taxon>
        <taxon>Chaetomiaceae</taxon>
        <taxon>Mycothermus</taxon>
    </lineage>
</organism>
<evidence type="ECO:0000313" key="5">
    <source>
        <dbReference type="EMBL" id="KAL1843889.1"/>
    </source>
</evidence>
<dbReference type="InterPro" id="IPR032741">
    <property type="entry name" value="Sls1_KH-1"/>
</dbReference>
<feature type="domain" description="SLS1 N-terminal" evidence="3">
    <location>
        <begin position="177"/>
        <end position="288"/>
    </location>
</feature>
<evidence type="ECO:0000259" key="3">
    <source>
        <dbReference type="Pfam" id="PF20776"/>
    </source>
</evidence>
<feature type="compositionally biased region" description="Polar residues" evidence="1">
    <location>
        <begin position="604"/>
        <end position="623"/>
    </location>
</feature>
<name>A0ABR3VQP9_HUMIN</name>
<protein>
    <submittedName>
        <fullName evidence="5">Uncharacterized protein</fullName>
    </submittedName>
</protein>
<dbReference type="Pfam" id="PF14611">
    <property type="entry name" value="KH_SLS1_1"/>
    <property type="match status" value="1"/>
</dbReference>
<dbReference type="Proteomes" id="UP001583172">
    <property type="component" value="Unassembled WGS sequence"/>
</dbReference>
<keyword evidence="6" id="KW-1185">Reference proteome</keyword>
<evidence type="ECO:0000313" key="6">
    <source>
        <dbReference type="Proteomes" id="UP001583172"/>
    </source>
</evidence>
<comment type="caution">
    <text evidence="5">The sequence shown here is derived from an EMBL/GenBank/DDBJ whole genome shotgun (WGS) entry which is preliminary data.</text>
</comment>
<evidence type="ECO:0000259" key="4">
    <source>
        <dbReference type="Pfam" id="PF20778"/>
    </source>
</evidence>
<feature type="region of interest" description="Disordered" evidence="1">
    <location>
        <begin position="686"/>
        <end position="710"/>
    </location>
</feature>
<proteinExistence type="predicted"/>
<dbReference type="InterPro" id="IPR048400">
    <property type="entry name" value="SLS1_N"/>
</dbReference>
<feature type="region of interest" description="Disordered" evidence="1">
    <location>
        <begin position="25"/>
        <end position="118"/>
    </location>
</feature>
<reference evidence="5 6" key="1">
    <citation type="journal article" date="2024" name="Commun. Biol.">
        <title>Comparative genomic analysis of thermophilic fungi reveals convergent evolutionary adaptations and gene losses.</title>
        <authorList>
            <person name="Steindorff A.S."/>
            <person name="Aguilar-Pontes M.V."/>
            <person name="Robinson A.J."/>
            <person name="Andreopoulos B."/>
            <person name="LaButti K."/>
            <person name="Kuo A."/>
            <person name="Mondo S."/>
            <person name="Riley R."/>
            <person name="Otillar R."/>
            <person name="Haridas S."/>
            <person name="Lipzen A."/>
            <person name="Grimwood J."/>
            <person name="Schmutz J."/>
            <person name="Clum A."/>
            <person name="Reid I.D."/>
            <person name="Moisan M.C."/>
            <person name="Butler G."/>
            <person name="Nguyen T.T.M."/>
            <person name="Dewar K."/>
            <person name="Conant G."/>
            <person name="Drula E."/>
            <person name="Henrissat B."/>
            <person name="Hansel C."/>
            <person name="Singer S."/>
            <person name="Hutchinson M.I."/>
            <person name="de Vries R.P."/>
            <person name="Natvig D.O."/>
            <person name="Powell A.J."/>
            <person name="Tsang A."/>
            <person name="Grigoriev I.V."/>
        </authorList>
    </citation>
    <scope>NUCLEOTIDE SEQUENCE [LARGE SCALE GENOMIC DNA]</scope>
    <source>
        <strain evidence="5 6">CBS 620.91</strain>
    </source>
</reference>
<feature type="compositionally biased region" description="Low complexity" evidence="1">
    <location>
        <begin position="699"/>
        <end position="710"/>
    </location>
</feature>
<dbReference type="Pfam" id="PF20778">
    <property type="entry name" value="SLS1_C"/>
    <property type="match status" value="1"/>
</dbReference>
<gene>
    <name evidence="5" type="ORF">VTJ49DRAFT_6832</name>
</gene>
<feature type="region of interest" description="Disordered" evidence="1">
    <location>
        <begin position="602"/>
        <end position="623"/>
    </location>
</feature>
<dbReference type="InterPro" id="IPR048401">
    <property type="entry name" value="SLS1_C"/>
</dbReference>
<evidence type="ECO:0000259" key="2">
    <source>
        <dbReference type="Pfam" id="PF14611"/>
    </source>
</evidence>
<feature type="domain" description="SLS1 C-terminal" evidence="4">
    <location>
        <begin position="427"/>
        <end position="680"/>
    </location>
</feature>
<evidence type="ECO:0000256" key="1">
    <source>
        <dbReference type="SAM" id="MobiDB-lite"/>
    </source>
</evidence>